<dbReference type="RefSeq" id="WP_284218437.1">
    <property type="nucleotide sequence ID" value="NZ_BSOT01000007.1"/>
</dbReference>
<evidence type="ECO:0008006" key="4">
    <source>
        <dbReference type="Google" id="ProtNLM"/>
    </source>
</evidence>
<keyword evidence="1" id="KW-0812">Transmembrane</keyword>
<dbReference type="AlphaFoldDB" id="A0AA37WII9"/>
<organism evidence="2 3">
    <name type="scientific">Agaribacter marinus</name>
    <dbReference type="NCBI Taxonomy" id="1431249"/>
    <lineage>
        <taxon>Bacteria</taxon>
        <taxon>Pseudomonadati</taxon>
        <taxon>Pseudomonadota</taxon>
        <taxon>Gammaproteobacteria</taxon>
        <taxon>Alteromonadales</taxon>
        <taxon>Alteromonadaceae</taxon>
        <taxon>Agaribacter</taxon>
    </lineage>
</organism>
<keyword evidence="1" id="KW-0472">Membrane</keyword>
<gene>
    <name evidence="2" type="ORF">GCM10007852_29840</name>
</gene>
<feature type="transmembrane region" description="Helical" evidence="1">
    <location>
        <begin position="32"/>
        <end position="50"/>
    </location>
</feature>
<keyword evidence="1" id="KW-1133">Transmembrane helix</keyword>
<comment type="caution">
    <text evidence="2">The sequence shown here is derived from an EMBL/GenBank/DDBJ whole genome shotgun (WGS) entry which is preliminary data.</text>
</comment>
<dbReference type="PROSITE" id="PS51257">
    <property type="entry name" value="PROKAR_LIPOPROTEIN"/>
    <property type="match status" value="1"/>
</dbReference>
<evidence type="ECO:0000313" key="2">
    <source>
        <dbReference type="EMBL" id="GLR72076.1"/>
    </source>
</evidence>
<feature type="transmembrane region" description="Helical" evidence="1">
    <location>
        <begin position="7"/>
        <end position="26"/>
    </location>
</feature>
<evidence type="ECO:0000256" key="1">
    <source>
        <dbReference type="SAM" id="Phobius"/>
    </source>
</evidence>
<sequence length="341" mass="38071">MNYRIAYTVALSIGISCLIITGVLMYSTEYDYFTSGLHLWSSILVLVAVAGHIKSNWAPYKNHLKKKIGKFVFIFFTVGLIPVSWGLVSEMTPFVTLVALGENLRGASEVREGAYKTIDLAPDLDDDNKLSLFIKAGREYESEPQPLYWGLTYTSTPQIAVWLEDMQGNYLQTLYVTGKVAQSGFYSAKEDEGRVRRPETLPYWSHKRGIKASDGLYVPEEDSTAFDGRTAATPKSDHLLQLAGTNLDGKRLMVEVNRSYDFNEYYSKDRFPDDAIYSGSGSSGQPSLIYSAKLQAKNKKQFFLELIGHGHHSGQNGKLYANTNNITTAKEIVSFMVASLN</sequence>
<proteinExistence type="predicted"/>
<name>A0AA37WII9_9ALTE</name>
<evidence type="ECO:0000313" key="3">
    <source>
        <dbReference type="Proteomes" id="UP001156601"/>
    </source>
</evidence>
<feature type="transmembrane region" description="Helical" evidence="1">
    <location>
        <begin position="71"/>
        <end position="88"/>
    </location>
</feature>
<accession>A0AA37WII9</accession>
<reference evidence="2" key="2">
    <citation type="submission" date="2023-01" db="EMBL/GenBank/DDBJ databases">
        <title>Draft genome sequence of Agaribacter marinus strain NBRC 110023.</title>
        <authorList>
            <person name="Sun Q."/>
            <person name="Mori K."/>
        </authorList>
    </citation>
    <scope>NUCLEOTIDE SEQUENCE</scope>
    <source>
        <strain evidence="2">NBRC 110023</strain>
    </source>
</reference>
<keyword evidence="3" id="KW-1185">Reference proteome</keyword>
<protein>
    <recommendedName>
        <fullName evidence="4">DUF4405 domain-containing protein</fullName>
    </recommendedName>
</protein>
<reference evidence="2" key="1">
    <citation type="journal article" date="2014" name="Int. J. Syst. Evol. Microbiol.">
        <title>Complete genome sequence of Corynebacterium casei LMG S-19264T (=DSM 44701T), isolated from a smear-ripened cheese.</title>
        <authorList>
            <consortium name="US DOE Joint Genome Institute (JGI-PGF)"/>
            <person name="Walter F."/>
            <person name="Albersmeier A."/>
            <person name="Kalinowski J."/>
            <person name="Ruckert C."/>
        </authorList>
    </citation>
    <scope>NUCLEOTIDE SEQUENCE</scope>
    <source>
        <strain evidence="2">NBRC 110023</strain>
    </source>
</reference>
<dbReference type="EMBL" id="BSOT01000007">
    <property type="protein sequence ID" value="GLR72076.1"/>
    <property type="molecule type" value="Genomic_DNA"/>
</dbReference>
<dbReference type="Proteomes" id="UP001156601">
    <property type="component" value="Unassembled WGS sequence"/>
</dbReference>